<reference evidence="1 2" key="1">
    <citation type="journal article" date="2013" name="PLoS ONE">
        <title>Comparative Genomic Characterization of Three Streptococcus parauberis Strains in Fish Pathogen, as Assessed by Wide-Genome Analyses.</title>
        <authorList>
            <person name="Nho S.W."/>
            <person name="Hikima J."/>
            <person name="Park S.B."/>
            <person name="Jang H.B."/>
            <person name="Cha I.S."/>
            <person name="Yasuike M."/>
            <person name="Nakamura Y."/>
            <person name="Fujiwara A."/>
            <person name="Sano M."/>
            <person name="Kanai K."/>
            <person name="Kondo H."/>
            <person name="Hirono I."/>
            <person name="Takeyama H."/>
            <person name="Aoki T."/>
            <person name="Jung T.S."/>
        </authorList>
    </citation>
    <scope>NUCLEOTIDE SEQUENCE [LARGE SCALE GENOMIC DNA]</scope>
    <source>
        <strain evidence="1 2">KRS-02083</strain>
    </source>
</reference>
<comment type="caution">
    <text evidence="1">The sequence shown here is derived from an EMBL/GenBank/DDBJ whole genome shotgun (WGS) entry which is preliminary data.</text>
</comment>
<gene>
    <name evidence="1" type="ORF">SPJ1_1685</name>
</gene>
<sequence length="213" mass="25513">MLTIYFGTDKLLNQSIRSRLDLFNLEYQGYSSDDINYNLLMTMFKNCEDLFDLLKPGLRRYKLDNKLPLSKFIQKILNDIDNSLNLPLIIENDDIYPGITPDEIGRFIPKECRREERTMLFRKLEKLDEGKSFWKNYDDLRKEAEMRNIEVLKQLFADILNDKTKLKIARDRFYRYRVSHEVPPKEIVSKLSDILLVDQAQFFKTRHSQLQNF</sequence>
<proteinExistence type="predicted"/>
<keyword evidence="2" id="KW-1185">Reference proteome</keyword>
<dbReference type="RefSeq" id="WP_004235206.1">
    <property type="nucleotide sequence ID" value="NZ_ALYM01000006.1"/>
</dbReference>
<evidence type="ECO:0000313" key="2">
    <source>
        <dbReference type="Proteomes" id="UP000011769"/>
    </source>
</evidence>
<accession>A0ABN0IPN4</accession>
<name>A0ABN0IPN4_9STRE</name>
<evidence type="ECO:0000313" key="1">
    <source>
        <dbReference type="EMBL" id="EMG24814.1"/>
    </source>
</evidence>
<protein>
    <submittedName>
        <fullName evidence="1">Uncharacterized protein</fullName>
    </submittedName>
</protein>
<dbReference type="EMBL" id="ALYM01000006">
    <property type="protein sequence ID" value="EMG24814.1"/>
    <property type="molecule type" value="Genomic_DNA"/>
</dbReference>
<dbReference type="Proteomes" id="UP000011769">
    <property type="component" value="Unassembled WGS sequence"/>
</dbReference>
<organism evidence="1 2">
    <name type="scientific">Streptococcus parauberis KRS-02083</name>
    <dbReference type="NCBI Taxonomy" id="1207545"/>
    <lineage>
        <taxon>Bacteria</taxon>
        <taxon>Bacillati</taxon>
        <taxon>Bacillota</taxon>
        <taxon>Bacilli</taxon>
        <taxon>Lactobacillales</taxon>
        <taxon>Streptococcaceae</taxon>
        <taxon>Streptococcus</taxon>
    </lineage>
</organism>